<comment type="caution">
    <text evidence="2">The sequence shown here is derived from an EMBL/GenBank/DDBJ whole genome shotgun (WGS) entry which is preliminary data.</text>
</comment>
<keyword evidence="3" id="KW-1185">Reference proteome</keyword>
<organism evidence="2 3">
    <name type="scientific">Postechiella marina</name>
    <dbReference type="NCBI Taxonomy" id="943941"/>
    <lineage>
        <taxon>Bacteria</taxon>
        <taxon>Pseudomonadati</taxon>
        <taxon>Bacteroidota</taxon>
        <taxon>Flavobacteriia</taxon>
        <taxon>Flavobacteriales</taxon>
        <taxon>Flavobacteriaceae</taxon>
        <taxon>Postechiella</taxon>
    </lineage>
</organism>
<feature type="domain" description="4Fe-4S ferredoxin-type" evidence="1">
    <location>
        <begin position="5"/>
        <end position="34"/>
    </location>
</feature>
<protein>
    <submittedName>
        <fullName evidence="2">Coenzyme F420 hydrogenase/dehydrogenase, beta subunit C-terminal domain</fullName>
    </submittedName>
</protein>
<name>A0ABP8C1E0_9FLAO</name>
<dbReference type="PANTHER" id="PTHR31332:SF0">
    <property type="entry name" value="7-HYDROXYMETHYL CHLOROPHYLL A REDUCTASE, CHLOROPLASTIC"/>
    <property type="match status" value="1"/>
</dbReference>
<dbReference type="InterPro" id="IPR017896">
    <property type="entry name" value="4Fe4S_Fe-S-bd"/>
</dbReference>
<dbReference type="InterPro" id="IPR007525">
    <property type="entry name" value="FrhB_FdhB_C"/>
</dbReference>
<evidence type="ECO:0000259" key="1">
    <source>
        <dbReference type="PROSITE" id="PS51379"/>
    </source>
</evidence>
<evidence type="ECO:0000313" key="2">
    <source>
        <dbReference type="EMBL" id="GAA4231988.1"/>
    </source>
</evidence>
<dbReference type="EMBL" id="BAABCA010000001">
    <property type="protein sequence ID" value="GAA4231988.1"/>
    <property type="molecule type" value="Genomic_DNA"/>
</dbReference>
<dbReference type="InterPro" id="IPR045220">
    <property type="entry name" value="FRHB/FDHB/HCAR-like"/>
</dbReference>
<dbReference type="PROSITE" id="PS51379">
    <property type="entry name" value="4FE4S_FER_2"/>
    <property type="match status" value="1"/>
</dbReference>
<dbReference type="PANTHER" id="PTHR31332">
    <property type="entry name" value="7-HYDROXYMETHYL CHLOROPHYLL A REDUCTASE, CHLOROPLASTIC"/>
    <property type="match status" value="1"/>
</dbReference>
<gene>
    <name evidence="2" type="ORF">GCM10022291_05680</name>
</gene>
<dbReference type="Proteomes" id="UP001501496">
    <property type="component" value="Unassembled WGS sequence"/>
</dbReference>
<dbReference type="Pfam" id="PF04432">
    <property type="entry name" value="FrhB_FdhB_C"/>
    <property type="match status" value="1"/>
</dbReference>
<dbReference type="Pfam" id="PF04422">
    <property type="entry name" value="FrhB_FdhB_N"/>
    <property type="match status" value="1"/>
</dbReference>
<reference evidence="3" key="1">
    <citation type="journal article" date="2019" name="Int. J. Syst. Evol. Microbiol.">
        <title>The Global Catalogue of Microorganisms (GCM) 10K type strain sequencing project: providing services to taxonomists for standard genome sequencing and annotation.</title>
        <authorList>
            <consortium name="The Broad Institute Genomics Platform"/>
            <consortium name="The Broad Institute Genome Sequencing Center for Infectious Disease"/>
            <person name="Wu L."/>
            <person name="Ma J."/>
        </authorList>
    </citation>
    <scope>NUCLEOTIDE SEQUENCE [LARGE SCALE GENOMIC DNA]</scope>
    <source>
        <strain evidence="3">JCM 17630</strain>
    </source>
</reference>
<dbReference type="InterPro" id="IPR007516">
    <property type="entry name" value="Co_F420_Hydgase/DH_bsu_N"/>
</dbReference>
<sequence length="445" mass="50928">MNNSIADIVNNDLCVGCGICVSESKSSKMIWNQYGFLVPKLDDSFNETAIKVCPFNTSPEDSVRDEDHLANIFLKDAKNIDDKIGKFENTYVGYSKANREKSSSGGLATYIFEQLLRRKIVNHIFVVKQVNGTYAYQWFNEAEHILKVSKTRYIPVTLENLFKEIDQKDGKVAVSGVACFTKAIRLKQHYKPEYKEKIPFIVGIICGGLKSSFFSDYLAQKSGIEGSYSKQEYRIKDPASNAVDYSFGAFNQENKFYQMKMKTVGDMWGTGLFKANACDFCDDVTTELADISLGDAWLDPYTKDGKGTSVIVSRTQFADQIIKEGILKKELSVTTLSLDSFKASQAGSFKHRQLGESFRLNKLKKSKSILPYKRKRMLKSIPMEFKIVQNARMTIRKASLEIWKNTQKSELFDLEILPYKKRLKRKTRWYHRIQNLRLKLGLKKL</sequence>
<dbReference type="RefSeq" id="WP_344786556.1">
    <property type="nucleotide sequence ID" value="NZ_BAABCA010000001.1"/>
</dbReference>
<accession>A0ABP8C1E0</accession>
<evidence type="ECO:0000313" key="3">
    <source>
        <dbReference type="Proteomes" id="UP001501496"/>
    </source>
</evidence>
<proteinExistence type="predicted"/>